<feature type="region of interest" description="Disordered" evidence="1">
    <location>
        <begin position="295"/>
        <end position="322"/>
    </location>
</feature>
<keyword evidence="2" id="KW-0472">Membrane</keyword>
<dbReference type="EMBL" id="FUKI01000079">
    <property type="protein sequence ID" value="SJM91048.1"/>
    <property type="molecule type" value="Genomic_DNA"/>
</dbReference>
<dbReference type="AlphaFoldDB" id="A0A1R4H452"/>
<feature type="compositionally biased region" description="Polar residues" evidence="1">
    <location>
        <begin position="310"/>
        <end position="322"/>
    </location>
</feature>
<keyword evidence="2" id="KW-1133">Transmembrane helix</keyword>
<evidence type="ECO:0000256" key="2">
    <source>
        <dbReference type="SAM" id="Phobius"/>
    </source>
</evidence>
<accession>A0A1R4H452</accession>
<reference evidence="4" key="1">
    <citation type="submission" date="2017-02" db="EMBL/GenBank/DDBJ databases">
        <authorList>
            <person name="Daims H."/>
        </authorList>
    </citation>
    <scope>NUCLEOTIDE SEQUENCE [LARGE SCALE GENOMIC DNA]</scope>
</reference>
<sequence>MPSNKALPVFAGLILIMVIFIALKSWDKKTPLHRALQAVPVAPQPDADSPADTVRTLTAYVADLKAQSASIERQNTELLNQKNELATSLKAMLTEEVQKQTLANNPEISALNAQLEALKNKLDTVAQNPLLPNATLPDGFNPNPPTGYSAAPIDTIQWIEPLGTLPPAAGTVNPGVNGTTLAATPPNTLLDATAIAPLSPLEPAYTVPRNATLIGSTAMTALIGKVPFKDTVSDPFPFKVIVGSDNLAANGIDIPGLNGMVFSGHTTGDWTLSCVRGTVQSVTFVFDDGTIRTLPSSSQNNTSNNSALSGNTLQTGAGSGTGQNQTNAIGWISDKHGIPCVSGDRISNAANFLGGRLLAKSAQAASKAFAQGNVTQNVTPLGGVMSALTGNAAQYAGLNAIAGGADELSRYLDERAAQSFDVVYVDTGVELAIHIDQELPIDYDPNGRKTSYETQLSNRQTAVD</sequence>
<name>A0A1R4H452_9GAMM</name>
<organism evidence="3 4">
    <name type="scientific">Crenothrix polyspora</name>
    <dbReference type="NCBI Taxonomy" id="360316"/>
    <lineage>
        <taxon>Bacteria</taxon>
        <taxon>Pseudomonadati</taxon>
        <taxon>Pseudomonadota</taxon>
        <taxon>Gammaproteobacteria</taxon>
        <taxon>Methylococcales</taxon>
        <taxon>Crenotrichaceae</taxon>
        <taxon>Crenothrix</taxon>
    </lineage>
</organism>
<feature type="compositionally biased region" description="Low complexity" evidence="1">
    <location>
        <begin position="296"/>
        <end position="309"/>
    </location>
</feature>
<keyword evidence="2" id="KW-0812">Transmembrane</keyword>
<evidence type="ECO:0000256" key="1">
    <source>
        <dbReference type="SAM" id="MobiDB-lite"/>
    </source>
</evidence>
<proteinExistence type="predicted"/>
<evidence type="ECO:0000313" key="4">
    <source>
        <dbReference type="Proteomes" id="UP000195667"/>
    </source>
</evidence>
<dbReference type="NCBIfam" id="TIGR03752">
    <property type="entry name" value="conj_TIGR03752"/>
    <property type="match status" value="1"/>
</dbReference>
<protein>
    <submittedName>
        <fullName evidence="3">Integrating conjugative element protein, PFL_4705 family</fullName>
    </submittedName>
</protein>
<evidence type="ECO:0000313" key="3">
    <source>
        <dbReference type="EMBL" id="SJM91048.1"/>
    </source>
</evidence>
<keyword evidence="4" id="KW-1185">Reference proteome</keyword>
<feature type="transmembrane region" description="Helical" evidence="2">
    <location>
        <begin position="6"/>
        <end position="26"/>
    </location>
</feature>
<dbReference type="RefSeq" id="WP_176371035.1">
    <property type="nucleotide sequence ID" value="NZ_FUKI01000079.1"/>
</dbReference>
<gene>
    <name evidence="3" type="ORF">CRENPOLYSF1_170077</name>
</gene>
<dbReference type="InterPro" id="IPR021207">
    <property type="entry name" value="Integr_conj_element_PFL4705"/>
</dbReference>
<dbReference type="Proteomes" id="UP000195667">
    <property type="component" value="Unassembled WGS sequence"/>
</dbReference>